<dbReference type="InParanoid" id="A0A251SMI7"/>
<reference evidence="4" key="2">
    <citation type="submission" date="2017-02" db="EMBL/GenBank/DDBJ databases">
        <title>Sunflower complete genome.</title>
        <authorList>
            <person name="Langlade N."/>
            <person name="Munos S."/>
        </authorList>
    </citation>
    <scope>NUCLEOTIDE SEQUENCE [LARGE SCALE GENOMIC DNA]</scope>
    <source>
        <tissue evidence="4">Leaves</tissue>
    </source>
</reference>
<keyword evidence="5" id="KW-1185">Reference proteome</keyword>
<keyword evidence="1" id="KW-0472">Membrane</keyword>
<gene>
    <name evidence="4" type="ORF">HannXRQ_Chr14g0461051</name>
    <name evidence="3" type="ORF">HanXRQr2_Chr14g0668131</name>
</gene>
<dbReference type="Gramene" id="mRNA:HanXRQr2_Chr14g0668131">
    <property type="protein sequence ID" value="mRNA:HanXRQr2_Chr14g0668131"/>
    <property type="gene ID" value="HanXRQr2_Chr14g0668131"/>
</dbReference>
<dbReference type="OrthoDB" id="540503at2759"/>
<reference evidence="3 5" key="1">
    <citation type="journal article" date="2017" name="Nature">
        <title>The sunflower genome provides insights into oil metabolism, flowering and Asterid evolution.</title>
        <authorList>
            <person name="Badouin H."/>
            <person name="Gouzy J."/>
            <person name="Grassa C.J."/>
            <person name="Murat F."/>
            <person name="Staton S.E."/>
            <person name="Cottret L."/>
            <person name="Lelandais-Briere C."/>
            <person name="Owens G.L."/>
            <person name="Carrere S."/>
            <person name="Mayjonade B."/>
            <person name="Legrand L."/>
            <person name="Gill N."/>
            <person name="Kane N.C."/>
            <person name="Bowers J.E."/>
            <person name="Hubner S."/>
            <person name="Bellec A."/>
            <person name="Berard A."/>
            <person name="Berges H."/>
            <person name="Blanchet N."/>
            <person name="Boniface M.C."/>
            <person name="Brunel D."/>
            <person name="Catrice O."/>
            <person name="Chaidir N."/>
            <person name="Claudel C."/>
            <person name="Donnadieu C."/>
            <person name="Faraut T."/>
            <person name="Fievet G."/>
            <person name="Helmstetter N."/>
            <person name="King M."/>
            <person name="Knapp S.J."/>
            <person name="Lai Z."/>
            <person name="Le Paslier M.C."/>
            <person name="Lippi Y."/>
            <person name="Lorenzon L."/>
            <person name="Mandel J.R."/>
            <person name="Marage G."/>
            <person name="Marchand G."/>
            <person name="Marquand E."/>
            <person name="Bret-Mestries E."/>
            <person name="Morien E."/>
            <person name="Nambeesan S."/>
            <person name="Nguyen T."/>
            <person name="Pegot-Espagnet P."/>
            <person name="Pouilly N."/>
            <person name="Raftis F."/>
            <person name="Sallet E."/>
            <person name="Schiex T."/>
            <person name="Thomas J."/>
            <person name="Vandecasteele C."/>
            <person name="Vares D."/>
            <person name="Vear F."/>
            <person name="Vautrin S."/>
            <person name="Crespi M."/>
            <person name="Mangin B."/>
            <person name="Burke J.M."/>
            <person name="Salse J."/>
            <person name="Munos S."/>
            <person name="Vincourt P."/>
            <person name="Rieseberg L.H."/>
            <person name="Langlade N.B."/>
        </authorList>
    </citation>
    <scope>NUCLEOTIDE SEQUENCE [LARGE SCALE GENOMIC DNA]</scope>
    <source>
        <strain evidence="5">cv. SF193</strain>
        <tissue evidence="3">Leaves</tissue>
    </source>
</reference>
<dbReference type="Proteomes" id="UP000215914">
    <property type="component" value="Chromosome 14"/>
</dbReference>
<name>A0A251SMI7_HELAN</name>
<dbReference type="GO" id="GO:0016740">
    <property type="term" value="F:transferase activity"/>
    <property type="evidence" value="ECO:0007669"/>
    <property type="project" value="UniProtKB-KW"/>
</dbReference>
<dbReference type="AlphaFoldDB" id="A0A251SMI7"/>
<evidence type="ECO:0000313" key="3">
    <source>
        <dbReference type="EMBL" id="KAF5771221.1"/>
    </source>
</evidence>
<dbReference type="PANTHER" id="PTHR46038:SF29">
    <property type="entry name" value="NUCLEOTIDE-DIPHOSPHO-SUGAR TRANSFERASE DOMAIN-CONTAINING PROTEIN"/>
    <property type="match status" value="1"/>
</dbReference>
<evidence type="ECO:0000259" key="2">
    <source>
        <dbReference type="Pfam" id="PF03407"/>
    </source>
</evidence>
<evidence type="ECO:0000313" key="4">
    <source>
        <dbReference type="EMBL" id="OTF99848.1"/>
    </source>
</evidence>
<reference evidence="3" key="3">
    <citation type="submission" date="2020-06" db="EMBL/GenBank/DDBJ databases">
        <title>Helianthus annuus Genome sequencing and assembly Release 2.</title>
        <authorList>
            <person name="Gouzy J."/>
            <person name="Langlade N."/>
            <person name="Munos S."/>
        </authorList>
    </citation>
    <scope>NUCLEOTIDE SEQUENCE</scope>
    <source>
        <tissue evidence="3">Leaves</tissue>
    </source>
</reference>
<accession>A0A251SMI7</accession>
<sequence length="380" mass="44030">MKARQQEMPGDQHPKARVLLGLWIFSIFTLFIIYLGSNEDGSVSITNITHKFYRYKPLLLPSEAPSLSLSPTPSPSSMPNTQKKTHCRDELEEALAGASTETNTVIITVANKAYTEGDKPMLDIFLDAFWLGEDTRPLKEHLLIVAVDQTAYERCLFLKLHCYKLQTEGVEFDGGEKLFMSEDFINMMWRRTLFLGDVLKRGYNFIFTDMDILWLRNPFPQLTIDKSLDLQISVDRFNGDQWSDNNPINTGFYMIRSNNNTIALYDEWYAEKDKSAGKKEQDVLYDLMRNGAFTRLGLRVRFLDTMFFSGFCQNSRDVMEVSTVHANCCRSIKAKVTDLMKVLHDWKKFKAYTDDDDMWEFQWSDHTACRDSWNTDAMTL</sequence>
<dbReference type="EMBL" id="MNCJ02000329">
    <property type="protein sequence ID" value="KAF5771221.1"/>
    <property type="molecule type" value="Genomic_DNA"/>
</dbReference>
<keyword evidence="1" id="KW-1133">Transmembrane helix</keyword>
<protein>
    <submittedName>
        <fullName evidence="3 4">Nucleotide-diphospho-sugar transferase</fullName>
    </submittedName>
</protein>
<dbReference type="Pfam" id="PF03407">
    <property type="entry name" value="Nucleotid_trans"/>
    <property type="match status" value="1"/>
</dbReference>
<organism evidence="4 5">
    <name type="scientific">Helianthus annuus</name>
    <name type="common">Common sunflower</name>
    <dbReference type="NCBI Taxonomy" id="4232"/>
    <lineage>
        <taxon>Eukaryota</taxon>
        <taxon>Viridiplantae</taxon>
        <taxon>Streptophyta</taxon>
        <taxon>Embryophyta</taxon>
        <taxon>Tracheophyta</taxon>
        <taxon>Spermatophyta</taxon>
        <taxon>Magnoliopsida</taxon>
        <taxon>eudicotyledons</taxon>
        <taxon>Gunneridae</taxon>
        <taxon>Pentapetalae</taxon>
        <taxon>asterids</taxon>
        <taxon>campanulids</taxon>
        <taxon>Asterales</taxon>
        <taxon>Asteraceae</taxon>
        <taxon>Asteroideae</taxon>
        <taxon>Heliantheae alliance</taxon>
        <taxon>Heliantheae</taxon>
        <taxon>Helianthus</taxon>
    </lineage>
</organism>
<dbReference type="EMBL" id="CM007903">
    <property type="protein sequence ID" value="OTF99848.1"/>
    <property type="molecule type" value="Genomic_DNA"/>
</dbReference>
<proteinExistence type="predicted"/>
<dbReference type="InterPro" id="IPR044821">
    <property type="entry name" value="At1g28695/At4g15970-like"/>
</dbReference>
<feature type="transmembrane region" description="Helical" evidence="1">
    <location>
        <begin position="20"/>
        <end position="37"/>
    </location>
</feature>
<feature type="domain" description="Nucleotide-diphospho-sugar transferase" evidence="2">
    <location>
        <begin position="140"/>
        <end position="339"/>
    </location>
</feature>
<keyword evidence="1" id="KW-0812">Transmembrane</keyword>
<evidence type="ECO:0000313" key="5">
    <source>
        <dbReference type="Proteomes" id="UP000215914"/>
    </source>
</evidence>
<evidence type="ECO:0000256" key="1">
    <source>
        <dbReference type="SAM" id="Phobius"/>
    </source>
</evidence>
<dbReference type="InterPro" id="IPR005069">
    <property type="entry name" value="Nucl-diP-sugar_transferase"/>
</dbReference>
<keyword evidence="4" id="KW-0808">Transferase</keyword>
<dbReference type="FunCoup" id="A0A251SMI7">
    <property type="interactions" value="255"/>
</dbReference>
<dbReference type="OMA" id="NIWRRRS"/>
<dbReference type="PANTHER" id="PTHR46038">
    <property type="entry name" value="EXPRESSED PROTEIN-RELATED"/>
    <property type="match status" value="1"/>
</dbReference>